<keyword evidence="4" id="KW-0597">Phosphoprotein</keyword>
<dbReference type="EMBL" id="QJKJ01009192">
    <property type="protein sequence ID" value="RDX77365.1"/>
    <property type="molecule type" value="Genomic_DNA"/>
</dbReference>
<dbReference type="GO" id="GO:0016020">
    <property type="term" value="C:membrane"/>
    <property type="evidence" value="ECO:0007669"/>
    <property type="project" value="UniProtKB-SubCell"/>
</dbReference>
<dbReference type="Pfam" id="PF07714">
    <property type="entry name" value="PK_Tyr_Ser-Thr"/>
    <property type="match status" value="1"/>
</dbReference>
<dbReference type="PANTHER" id="PTHR45631">
    <property type="entry name" value="OS07G0107800 PROTEIN-RELATED"/>
    <property type="match status" value="1"/>
</dbReference>
<dbReference type="SUPFAM" id="SSF52058">
    <property type="entry name" value="L domain-like"/>
    <property type="match status" value="1"/>
</dbReference>
<evidence type="ECO:0000256" key="19">
    <source>
        <dbReference type="SAM" id="Phobius"/>
    </source>
</evidence>
<dbReference type="InterPro" id="IPR024788">
    <property type="entry name" value="Malectin-like_Carb-bd_dom"/>
</dbReference>
<keyword evidence="8 20" id="KW-0732">Signal</keyword>
<keyword evidence="23" id="KW-1185">Reference proteome</keyword>
<comment type="catalytic activity">
    <reaction evidence="17">
        <text>L-seryl-[protein] + ATP = O-phospho-L-seryl-[protein] + ADP + H(+)</text>
        <dbReference type="Rhea" id="RHEA:17989"/>
        <dbReference type="Rhea" id="RHEA-COMP:9863"/>
        <dbReference type="Rhea" id="RHEA-COMP:11604"/>
        <dbReference type="ChEBI" id="CHEBI:15378"/>
        <dbReference type="ChEBI" id="CHEBI:29999"/>
        <dbReference type="ChEBI" id="CHEBI:30616"/>
        <dbReference type="ChEBI" id="CHEBI:83421"/>
        <dbReference type="ChEBI" id="CHEBI:456216"/>
        <dbReference type="EC" id="2.7.11.1"/>
    </reaction>
</comment>
<dbReference type="Pfam" id="PF12819">
    <property type="entry name" value="Malectin_like"/>
    <property type="match status" value="1"/>
</dbReference>
<feature type="chain" id="PRO_5016977134" description="non-specific serine/threonine protein kinase" evidence="20">
    <location>
        <begin position="25"/>
        <end position="892"/>
    </location>
</feature>
<evidence type="ECO:0000256" key="9">
    <source>
        <dbReference type="ARBA" id="ARBA00022737"/>
    </source>
</evidence>
<evidence type="ECO:0000256" key="15">
    <source>
        <dbReference type="ARBA" id="ARBA00023170"/>
    </source>
</evidence>
<keyword evidence="10 18" id="KW-0547">Nucleotide-binding</keyword>
<dbReference type="Gene3D" id="3.30.200.20">
    <property type="entry name" value="Phosphorylase Kinase, domain 1"/>
    <property type="match status" value="1"/>
</dbReference>
<keyword evidence="14 19" id="KW-0472">Membrane</keyword>
<keyword evidence="7 19" id="KW-0812">Transmembrane</keyword>
<dbReference type="InterPro" id="IPR008271">
    <property type="entry name" value="Ser/Thr_kinase_AS"/>
</dbReference>
<evidence type="ECO:0000256" key="13">
    <source>
        <dbReference type="ARBA" id="ARBA00022989"/>
    </source>
</evidence>
<comment type="catalytic activity">
    <reaction evidence="16">
        <text>L-threonyl-[protein] + ATP = O-phospho-L-threonyl-[protein] + ADP + H(+)</text>
        <dbReference type="Rhea" id="RHEA:46608"/>
        <dbReference type="Rhea" id="RHEA-COMP:11060"/>
        <dbReference type="Rhea" id="RHEA-COMP:11605"/>
        <dbReference type="ChEBI" id="CHEBI:15378"/>
        <dbReference type="ChEBI" id="CHEBI:30013"/>
        <dbReference type="ChEBI" id="CHEBI:30616"/>
        <dbReference type="ChEBI" id="CHEBI:61977"/>
        <dbReference type="ChEBI" id="CHEBI:456216"/>
        <dbReference type="EC" id="2.7.11.1"/>
    </reaction>
</comment>
<keyword evidence="3" id="KW-0723">Serine/threonine-protein kinase</keyword>
<evidence type="ECO:0000313" key="23">
    <source>
        <dbReference type="Proteomes" id="UP000257109"/>
    </source>
</evidence>
<dbReference type="PROSITE" id="PS50011">
    <property type="entry name" value="PROTEIN_KINASE_DOM"/>
    <property type="match status" value="1"/>
</dbReference>
<keyword evidence="5" id="KW-0433">Leucine-rich repeat</keyword>
<evidence type="ECO:0000256" key="20">
    <source>
        <dbReference type="SAM" id="SignalP"/>
    </source>
</evidence>
<reference evidence="22" key="1">
    <citation type="submission" date="2018-05" db="EMBL/GenBank/DDBJ databases">
        <title>Draft genome of Mucuna pruriens seed.</title>
        <authorList>
            <person name="Nnadi N.E."/>
            <person name="Vos R."/>
            <person name="Hasami M.H."/>
            <person name="Devisetty U.K."/>
            <person name="Aguiy J.C."/>
        </authorList>
    </citation>
    <scope>NUCLEOTIDE SEQUENCE [LARGE SCALE GENOMIC DNA]</scope>
    <source>
        <strain evidence="22">JCA_2017</strain>
    </source>
</reference>
<evidence type="ECO:0000256" key="11">
    <source>
        <dbReference type="ARBA" id="ARBA00022777"/>
    </source>
</evidence>
<dbReference type="AlphaFoldDB" id="A0A371FGD5"/>
<dbReference type="Gene3D" id="1.10.510.10">
    <property type="entry name" value="Transferase(Phosphotransferase) domain 1"/>
    <property type="match status" value="1"/>
</dbReference>
<protein>
    <recommendedName>
        <fullName evidence="2">non-specific serine/threonine protein kinase</fullName>
        <ecNumber evidence="2">2.7.11.1</ecNumber>
    </recommendedName>
</protein>
<comment type="caution">
    <text evidence="22">The sequence shown here is derived from an EMBL/GenBank/DDBJ whole genome shotgun (WGS) entry which is preliminary data.</text>
</comment>
<dbReference type="Pfam" id="PF13855">
    <property type="entry name" value="LRR_8"/>
    <property type="match status" value="1"/>
</dbReference>
<feature type="non-terminal residue" evidence="22">
    <location>
        <position position="1"/>
    </location>
</feature>
<dbReference type="FunFam" id="1.10.510.10:FF:000146">
    <property type="entry name" value="LRR receptor-like serine/threonine-protein kinase IOS1"/>
    <property type="match status" value="1"/>
</dbReference>
<dbReference type="InterPro" id="IPR032675">
    <property type="entry name" value="LRR_dom_sf"/>
</dbReference>
<feature type="binding site" evidence="18">
    <location>
        <position position="593"/>
    </location>
    <ligand>
        <name>ATP</name>
        <dbReference type="ChEBI" id="CHEBI:30616"/>
    </ligand>
</feature>
<keyword evidence="6" id="KW-0808">Transferase</keyword>
<dbReference type="OrthoDB" id="2017114at2759"/>
<proteinExistence type="predicted"/>
<sequence>MMGMLVHFPFVLLGVLIAVVVVQAQDQSGFISIDCGLPEASSYTEKDTGIFYISDAKFIDAGVSKSITPAEKSTHQQQLAYVRSFPSGVRNCYRINVTSGNRYLIRATFFYGNYDGLNQTPQFDLHLGANIWDTVKFLNASLSTISEIIYTPSLDYIYPCLVDTGTGTPFISALELRTLNHASYVTPSAESLVNPWRYDLGSITDLEYRYKDDVYDRIWRPNGFKWWTQLSSTLNPDDLTQNEYIPPAVVMSTAATPTNASAPLKFYWDADNETEQFYIYMHFNEVEKLKANETRAFNIYMNDKLFYGPLAPIYQTTTTIYSTSALTGATRYIFSLAKTHNSTLPPTINAVEFYKVKDFPQSETEQDDVDAITNIKNAYGVARNWQGDPCGPVAYIWEGLNCSNDSDTPPRITSLDLSNNSLSGPVPDFLTQLQSLKVLNLENNNLKGSVPRGLVDRSKQGSLSLSLGQNPNICESAPCIQQTDNQQPNDDRHQKNKNNIVIPIVASVAGILVLLVIAAAAIICGLKKRKPQASVNIDVETNTPNGSEFESKQRQYTFNDLVKITDNFTRIIGRGGFGKVYHGLIDDTQVAVKMLSPSSVRGYEQFLAEASDHFLHKSFCVNSTKSVIKLLMRVHHRNLTSLVGYCNEENNIGLIYEYMANGNLDETLSGKNSRAMFLTWEDRLQIALDAAQGLEYLHNGCKPPIIHRDVKSTNILLNENFQAKLADFGLSKSFPTDGATHLSTVVAGTPGYVDPEYGISSRLTEKSDVYSFGVVLLEIVTGQAAIAKTPDKTHISEWISSLLSNGDIKNIADSRLQEEFDTSSVWRVVEIGMASVSTNPAKRPTMSDIVNELKECLTAELARKYTACDPQNNDSIELVNVNFTTEIGPPAR</sequence>
<dbReference type="PANTHER" id="PTHR45631:SF202">
    <property type="entry name" value="SENESCENCE-INDUCED RECEPTOR-LIKE SERINE_THREONINE-PROTEIN KINASE"/>
    <property type="match status" value="1"/>
</dbReference>
<evidence type="ECO:0000256" key="2">
    <source>
        <dbReference type="ARBA" id="ARBA00012513"/>
    </source>
</evidence>
<evidence type="ECO:0000256" key="1">
    <source>
        <dbReference type="ARBA" id="ARBA00004167"/>
    </source>
</evidence>
<evidence type="ECO:0000256" key="7">
    <source>
        <dbReference type="ARBA" id="ARBA00022692"/>
    </source>
</evidence>
<evidence type="ECO:0000256" key="8">
    <source>
        <dbReference type="ARBA" id="ARBA00022729"/>
    </source>
</evidence>
<dbReference type="SUPFAM" id="SSF56112">
    <property type="entry name" value="Protein kinase-like (PK-like)"/>
    <property type="match status" value="1"/>
</dbReference>
<evidence type="ECO:0000256" key="12">
    <source>
        <dbReference type="ARBA" id="ARBA00022840"/>
    </source>
</evidence>
<evidence type="ECO:0000256" key="3">
    <source>
        <dbReference type="ARBA" id="ARBA00022527"/>
    </source>
</evidence>
<dbReference type="InterPro" id="IPR001245">
    <property type="entry name" value="Ser-Thr/Tyr_kinase_cat_dom"/>
</dbReference>
<dbReference type="InterPro" id="IPR017441">
    <property type="entry name" value="Protein_kinase_ATP_BS"/>
</dbReference>
<dbReference type="InterPro" id="IPR000719">
    <property type="entry name" value="Prot_kinase_dom"/>
</dbReference>
<dbReference type="EC" id="2.7.11.1" evidence="2"/>
<evidence type="ECO:0000256" key="14">
    <source>
        <dbReference type="ARBA" id="ARBA00023136"/>
    </source>
</evidence>
<evidence type="ECO:0000256" key="16">
    <source>
        <dbReference type="ARBA" id="ARBA00047899"/>
    </source>
</evidence>
<evidence type="ECO:0000313" key="22">
    <source>
        <dbReference type="EMBL" id="RDX77365.1"/>
    </source>
</evidence>
<dbReference type="PRINTS" id="PR00019">
    <property type="entry name" value="LEURICHRPT"/>
</dbReference>
<evidence type="ECO:0000256" key="18">
    <source>
        <dbReference type="PROSITE-ProRule" id="PRU10141"/>
    </source>
</evidence>
<feature type="domain" description="Protein kinase" evidence="21">
    <location>
        <begin position="566"/>
        <end position="857"/>
    </location>
</feature>
<gene>
    <name evidence="22" type="primary">IOS1</name>
    <name evidence="22" type="ORF">CR513_42524</name>
</gene>
<dbReference type="Proteomes" id="UP000257109">
    <property type="component" value="Unassembled WGS sequence"/>
</dbReference>
<evidence type="ECO:0000256" key="5">
    <source>
        <dbReference type="ARBA" id="ARBA00022614"/>
    </source>
</evidence>
<dbReference type="InterPro" id="IPR001611">
    <property type="entry name" value="Leu-rich_rpt"/>
</dbReference>
<dbReference type="CDD" id="cd14066">
    <property type="entry name" value="STKc_IRAK"/>
    <property type="match status" value="1"/>
</dbReference>
<dbReference type="Gene3D" id="3.80.10.10">
    <property type="entry name" value="Ribonuclease Inhibitor"/>
    <property type="match status" value="1"/>
</dbReference>
<evidence type="ECO:0000256" key="4">
    <source>
        <dbReference type="ARBA" id="ARBA00022553"/>
    </source>
</evidence>
<evidence type="ECO:0000256" key="6">
    <source>
        <dbReference type="ARBA" id="ARBA00022679"/>
    </source>
</evidence>
<keyword evidence="13 19" id="KW-1133">Transmembrane helix</keyword>
<evidence type="ECO:0000256" key="17">
    <source>
        <dbReference type="ARBA" id="ARBA00048679"/>
    </source>
</evidence>
<name>A0A371FGD5_MUCPR</name>
<accession>A0A371FGD5</accession>
<dbReference type="InterPro" id="IPR011009">
    <property type="entry name" value="Kinase-like_dom_sf"/>
</dbReference>
<feature type="signal peptide" evidence="20">
    <location>
        <begin position="1"/>
        <end position="24"/>
    </location>
</feature>
<evidence type="ECO:0000256" key="10">
    <source>
        <dbReference type="ARBA" id="ARBA00022741"/>
    </source>
</evidence>
<dbReference type="GO" id="GO:0005524">
    <property type="term" value="F:ATP binding"/>
    <property type="evidence" value="ECO:0007669"/>
    <property type="project" value="UniProtKB-UniRule"/>
</dbReference>
<comment type="subcellular location">
    <subcellularLocation>
        <location evidence="1">Membrane</location>
        <topology evidence="1">Single-pass membrane protein</topology>
    </subcellularLocation>
</comment>
<keyword evidence="11" id="KW-0418">Kinase</keyword>
<dbReference type="SMART" id="SM00220">
    <property type="entry name" value="S_TKc"/>
    <property type="match status" value="1"/>
</dbReference>
<dbReference type="PROSITE" id="PS00107">
    <property type="entry name" value="PROTEIN_KINASE_ATP"/>
    <property type="match status" value="1"/>
</dbReference>
<dbReference type="PROSITE" id="PS00108">
    <property type="entry name" value="PROTEIN_KINASE_ST"/>
    <property type="match status" value="1"/>
</dbReference>
<keyword evidence="12 18" id="KW-0067">ATP-binding</keyword>
<evidence type="ECO:0000259" key="21">
    <source>
        <dbReference type="PROSITE" id="PS50011"/>
    </source>
</evidence>
<feature type="transmembrane region" description="Helical" evidence="19">
    <location>
        <begin position="500"/>
        <end position="526"/>
    </location>
</feature>
<keyword evidence="15" id="KW-0675">Receptor</keyword>
<keyword evidence="9" id="KW-0677">Repeat</keyword>
<dbReference type="GO" id="GO:0004674">
    <property type="term" value="F:protein serine/threonine kinase activity"/>
    <property type="evidence" value="ECO:0007669"/>
    <property type="project" value="UniProtKB-KW"/>
</dbReference>
<organism evidence="22 23">
    <name type="scientific">Mucuna pruriens</name>
    <name type="common">Velvet bean</name>
    <name type="synonym">Dolichos pruriens</name>
    <dbReference type="NCBI Taxonomy" id="157652"/>
    <lineage>
        <taxon>Eukaryota</taxon>
        <taxon>Viridiplantae</taxon>
        <taxon>Streptophyta</taxon>
        <taxon>Embryophyta</taxon>
        <taxon>Tracheophyta</taxon>
        <taxon>Spermatophyta</taxon>
        <taxon>Magnoliopsida</taxon>
        <taxon>eudicotyledons</taxon>
        <taxon>Gunneridae</taxon>
        <taxon>Pentapetalae</taxon>
        <taxon>rosids</taxon>
        <taxon>fabids</taxon>
        <taxon>Fabales</taxon>
        <taxon>Fabaceae</taxon>
        <taxon>Papilionoideae</taxon>
        <taxon>50 kb inversion clade</taxon>
        <taxon>NPAAA clade</taxon>
        <taxon>indigoferoid/millettioid clade</taxon>
        <taxon>Phaseoleae</taxon>
        <taxon>Mucuna</taxon>
    </lineage>
</organism>